<dbReference type="PANTHER" id="PTHR17985">
    <property type="entry name" value="SER/THR-RICH PROTEIN T10 IN DGCR REGION"/>
    <property type="match status" value="1"/>
</dbReference>
<protein>
    <submittedName>
        <fullName evidence="1">NRDE family protein</fullName>
    </submittedName>
</protein>
<keyword evidence="2" id="KW-1185">Reference proteome</keyword>
<accession>A0A418XDU1</accession>
<comment type="caution">
    <text evidence="1">The sequence shown here is derived from an EMBL/GenBank/DDBJ whole genome shotgun (WGS) entry which is preliminary data.</text>
</comment>
<reference evidence="1 2" key="1">
    <citation type="submission" date="2018-09" db="EMBL/GenBank/DDBJ databases">
        <authorList>
            <person name="Zhu H."/>
        </authorList>
    </citation>
    <scope>NUCLEOTIDE SEQUENCE [LARGE SCALE GENOMIC DNA]</scope>
    <source>
        <strain evidence="1 2">K1S02-61</strain>
    </source>
</reference>
<evidence type="ECO:0000313" key="2">
    <source>
        <dbReference type="Proteomes" id="UP000284006"/>
    </source>
</evidence>
<feature type="non-terminal residue" evidence="1">
    <location>
        <position position="142"/>
    </location>
</feature>
<dbReference type="Proteomes" id="UP000284006">
    <property type="component" value="Unassembled WGS sequence"/>
</dbReference>
<name>A0A418XDU1_9BURK</name>
<dbReference type="EMBL" id="QYUP01000158">
    <property type="protein sequence ID" value="RJG10704.1"/>
    <property type="molecule type" value="Genomic_DNA"/>
</dbReference>
<organism evidence="1 2">
    <name type="scientific">Massilia cavernae</name>
    <dbReference type="NCBI Taxonomy" id="2320864"/>
    <lineage>
        <taxon>Bacteria</taxon>
        <taxon>Pseudomonadati</taxon>
        <taxon>Pseudomonadota</taxon>
        <taxon>Betaproteobacteria</taxon>
        <taxon>Burkholderiales</taxon>
        <taxon>Oxalobacteraceae</taxon>
        <taxon>Telluria group</taxon>
        <taxon>Massilia</taxon>
    </lineage>
</organism>
<dbReference type="OrthoDB" id="4380123at2"/>
<evidence type="ECO:0000313" key="1">
    <source>
        <dbReference type="EMBL" id="RJG10704.1"/>
    </source>
</evidence>
<dbReference type="RefSeq" id="WP_147373960.1">
    <property type="nucleotide sequence ID" value="NZ_QYUP01000158.1"/>
</dbReference>
<gene>
    <name evidence="1" type="ORF">D3872_21825</name>
</gene>
<sequence length="142" mass="15252">MCLIVFAWQVIPGIPLIAAANRDEFYDRPATAADAWPEHPHVIAGRDLQAGGTWMGIAQDGPNGPRFAAITNIRGPNERRPDAPSRGALVADYLAGDLSAADYIAAIAPDTGAYNGFNLVLGDRTGLYWLSNRGFDDERNGK</sequence>
<dbReference type="PANTHER" id="PTHR17985:SF8">
    <property type="entry name" value="TRANSPORT AND GOLGI ORGANIZATION PROTEIN 2 HOMOLOG"/>
    <property type="match status" value="1"/>
</dbReference>
<dbReference type="AlphaFoldDB" id="A0A418XDU1"/>
<proteinExistence type="predicted"/>
<dbReference type="InterPro" id="IPR008551">
    <property type="entry name" value="TANGO2"/>
</dbReference>
<dbReference type="Pfam" id="PF05742">
    <property type="entry name" value="TANGO2"/>
    <property type="match status" value="1"/>
</dbReference>